<protein>
    <submittedName>
        <fullName evidence="1">Biliverdin-producing heme oxygenase</fullName>
    </submittedName>
</protein>
<dbReference type="CDD" id="cd19166">
    <property type="entry name" value="HemeO-bac"/>
    <property type="match status" value="1"/>
</dbReference>
<sequence length="183" mass="19321">MPASSFRFLLRDRTRPAHERLDRLVGPIDSEARYAAFLRASYAHRGAVEAYLAGAIWPAAFGAWRPAVLLPLMRRDLADLGLALPDIRPLDLSKDISSLIGVAYVQEGSSLGARLIVKMAGRLGFDGAHGARHLAAQAGGLSNWQSFVGIIDGLSGVDQAVAIEAAAAAFDHAAAAMKGNGFS</sequence>
<proteinExistence type="predicted"/>
<evidence type="ECO:0000313" key="2">
    <source>
        <dbReference type="Proteomes" id="UP001596060"/>
    </source>
</evidence>
<dbReference type="EMBL" id="JBHSLU010000005">
    <property type="protein sequence ID" value="MFC5504188.1"/>
    <property type="molecule type" value="Genomic_DNA"/>
</dbReference>
<reference evidence="2" key="1">
    <citation type="journal article" date="2019" name="Int. J. Syst. Evol. Microbiol.">
        <title>The Global Catalogue of Microorganisms (GCM) 10K type strain sequencing project: providing services to taxonomists for standard genome sequencing and annotation.</title>
        <authorList>
            <consortium name="The Broad Institute Genomics Platform"/>
            <consortium name="The Broad Institute Genome Sequencing Center for Infectious Disease"/>
            <person name="Wu L."/>
            <person name="Ma J."/>
        </authorList>
    </citation>
    <scope>NUCLEOTIDE SEQUENCE [LARGE SCALE GENOMIC DNA]</scope>
    <source>
        <strain evidence="2">CCUG 43117</strain>
    </source>
</reference>
<dbReference type="Proteomes" id="UP001596060">
    <property type="component" value="Unassembled WGS sequence"/>
</dbReference>
<name>A0ABW0NXW5_9HYPH</name>
<dbReference type="RefSeq" id="WP_066722959.1">
    <property type="nucleotide sequence ID" value="NZ_JBHSLU010000005.1"/>
</dbReference>
<dbReference type="SUPFAM" id="SSF48613">
    <property type="entry name" value="Heme oxygenase-like"/>
    <property type="match status" value="1"/>
</dbReference>
<accession>A0ABW0NXW5</accession>
<keyword evidence="2" id="KW-1185">Reference proteome</keyword>
<dbReference type="Gene3D" id="1.20.910.10">
    <property type="entry name" value="Heme oxygenase-like"/>
    <property type="match status" value="1"/>
</dbReference>
<dbReference type="InterPro" id="IPR016084">
    <property type="entry name" value="Haem_Oase-like_multi-hlx"/>
</dbReference>
<gene>
    <name evidence="1" type="ORF">ACFPN9_02830</name>
</gene>
<evidence type="ECO:0000313" key="1">
    <source>
        <dbReference type="EMBL" id="MFC5504188.1"/>
    </source>
</evidence>
<comment type="caution">
    <text evidence="1">The sequence shown here is derived from an EMBL/GenBank/DDBJ whole genome shotgun (WGS) entry which is preliminary data.</text>
</comment>
<organism evidence="1 2">
    <name type="scientific">Bosea massiliensis</name>
    <dbReference type="NCBI Taxonomy" id="151419"/>
    <lineage>
        <taxon>Bacteria</taxon>
        <taxon>Pseudomonadati</taxon>
        <taxon>Pseudomonadota</taxon>
        <taxon>Alphaproteobacteria</taxon>
        <taxon>Hyphomicrobiales</taxon>
        <taxon>Boseaceae</taxon>
        <taxon>Bosea</taxon>
    </lineage>
</organism>